<comment type="caution">
    <text evidence="1">The sequence shown here is derived from an EMBL/GenBank/DDBJ whole genome shotgun (WGS) entry which is preliminary data.</text>
</comment>
<organism evidence="1 2">
    <name type="scientific">Botrytis elliptica</name>
    <dbReference type="NCBI Taxonomy" id="278938"/>
    <lineage>
        <taxon>Eukaryota</taxon>
        <taxon>Fungi</taxon>
        <taxon>Dikarya</taxon>
        <taxon>Ascomycota</taxon>
        <taxon>Pezizomycotina</taxon>
        <taxon>Leotiomycetes</taxon>
        <taxon>Helotiales</taxon>
        <taxon>Sclerotiniaceae</taxon>
        <taxon>Botrytis</taxon>
    </lineage>
</organism>
<sequence>MRPRQDSRTKFGDVLAIATNNLPLSRENLVKKYTLNIGKTLTEFILKKIEHSNSLLYTVKTK</sequence>
<gene>
    <name evidence="1" type="ORF">BELL_0219g00050</name>
</gene>
<proteinExistence type="predicted"/>
<protein>
    <submittedName>
        <fullName evidence="1">Uncharacterized protein</fullName>
    </submittedName>
</protein>
<accession>A0A4Z1JUQ4</accession>
<dbReference type="EMBL" id="PQXM01000218">
    <property type="protein sequence ID" value="TGO75340.1"/>
    <property type="molecule type" value="Genomic_DNA"/>
</dbReference>
<reference evidence="1 2" key="1">
    <citation type="submission" date="2017-12" db="EMBL/GenBank/DDBJ databases">
        <title>Comparative genomics of Botrytis spp.</title>
        <authorList>
            <person name="Valero-Jimenez C.A."/>
            <person name="Tapia P."/>
            <person name="Veloso J."/>
            <person name="Silva-Moreno E."/>
            <person name="Staats M."/>
            <person name="Valdes J.H."/>
            <person name="Van Kan J.A.L."/>
        </authorList>
    </citation>
    <scope>NUCLEOTIDE SEQUENCE [LARGE SCALE GENOMIC DNA]</scope>
    <source>
        <strain evidence="1 2">Be9601</strain>
    </source>
</reference>
<dbReference type="AlphaFoldDB" id="A0A4Z1JUQ4"/>
<evidence type="ECO:0000313" key="2">
    <source>
        <dbReference type="Proteomes" id="UP000297229"/>
    </source>
</evidence>
<evidence type="ECO:0000313" key="1">
    <source>
        <dbReference type="EMBL" id="TGO75340.1"/>
    </source>
</evidence>
<dbReference type="Proteomes" id="UP000297229">
    <property type="component" value="Unassembled WGS sequence"/>
</dbReference>
<name>A0A4Z1JUQ4_9HELO</name>
<keyword evidence="2" id="KW-1185">Reference proteome</keyword>